<dbReference type="Pfam" id="PF02789">
    <property type="entry name" value="Peptidase_M17_N"/>
    <property type="match status" value="1"/>
</dbReference>
<comment type="subcellular location">
    <subcellularLocation>
        <location evidence="8">Cytoplasm</location>
    </subcellularLocation>
</comment>
<evidence type="ECO:0000256" key="3">
    <source>
        <dbReference type="ARBA" id="ARBA00009528"/>
    </source>
</evidence>
<sequence>MDVALGRTAWTQTAADWLVLPLTDPVDWSPPLKQLDQALGGGLARLDAAGDLPIKPAATLALRGLSGLAAPRLLLVGLGPTPVKPQTLDRAWTTAFRAIADKPNLRVAALIPPRIAGGPTTAESVQAATVAAMVGSSGQDLFKAEKSKHPFAGLAVVLADAPTAAEEAALVRGRVLGEAVNLTRELVNRPPAEITPAGFALRAERLARELGLACEIWDQPRLVQERMQSLLAVAKGSSEPPRLVKLEHRGAGAGPAQIALVGKGVTFDSGGLSIKPTDGMLTMKCDMAGAATVLGAMSAIAQLKLPVNVIGLMGLVENMPGGSAFKLGDILTARNGVTIEVLNTDAEGRLVLADVLSYAVDLGVERIVDLATLTGACVVALGEDVAGAMTNDQPLCDRVLSAAAAVGEDLWQLPMFDLYDELIKGDVGDIKNTGGRWGGAISAGKFLQRFVAGKPWVHLDIAGPAFASSSKPHREGGGTGAYVRTLVELVTRMSAGRTE</sequence>
<dbReference type="EC" id="3.4.11.10" evidence="8"/>
<dbReference type="SUPFAM" id="SSF52949">
    <property type="entry name" value="Macro domain-like"/>
    <property type="match status" value="1"/>
</dbReference>
<evidence type="ECO:0000256" key="2">
    <source>
        <dbReference type="ARBA" id="ARBA00000967"/>
    </source>
</evidence>
<protein>
    <recommendedName>
        <fullName evidence="8">Probable cytosol aminopeptidase</fullName>
        <ecNumber evidence="8">3.4.11.1</ecNumber>
    </recommendedName>
    <alternativeName>
        <fullName evidence="8">Leucine aminopeptidase</fullName>
        <shortName evidence="8">LAP</shortName>
        <ecNumber evidence="8">3.4.11.10</ecNumber>
    </alternativeName>
    <alternativeName>
        <fullName evidence="8">Leucyl aminopeptidase</fullName>
    </alternativeName>
</protein>
<evidence type="ECO:0000256" key="8">
    <source>
        <dbReference type="HAMAP-Rule" id="MF_00181"/>
    </source>
</evidence>
<accession>A0A7C2PHJ6</accession>
<dbReference type="InterPro" id="IPR023042">
    <property type="entry name" value="Peptidase_M17_leu_NH2_pept"/>
</dbReference>
<feature type="binding site" evidence="8">
    <location>
        <position position="268"/>
    </location>
    <ligand>
        <name>Mn(2+)</name>
        <dbReference type="ChEBI" id="CHEBI:29035"/>
        <label>2</label>
    </ligand>
</feature>
<evidence type="ECO:0000256" key="1">
    <source>
        <dbReference type="ARBA" id="ARBA00000135"/>
    </source>
</evidence>
<evidence type="ECO:0000256" key="4">
    <source>
        <dbReference type="ARBA" id="ARBA00022438"/>
    </source>
</evidence>
<evidence type="ECO:0000256" key="6">
    <source>
        <dbReference type="ARBA" id="ARBA00022801"/>
    </source>
</evidence>
<feature type="binding site" evidence="8">
    <location>
        <position position="268"/>
    </location>
    <ligand>
        <name>Mn(2+)</name>
        <dbReference type="ChEBI" id="CHEBI:29035"/>
        <label>1</label>
    </ligand>
</feature>
<keyword evidence="8" id="KW-0963">Cytoplasm</keyword>
<keyword evidence="7 8" id="KW-0464">Manganese</keyword>
<comment type="catalytic activity">
    <reaction evidence="1 8">
        <text>Release of an N-terminal amino acid, Xaa-|-Yaa-, in which Xaa is preferably Leu, but may be other amino acids including Pro although not Arg or Lys, and Yaa may be Pro. Amino acid amides and methyl esters are also readily hydrolyzed, but rates on arylamides are exceedingly low.</text>
        <dbReference type="EC" id="3.4.11.1"/>
    </reaction>
</comment>
<evidence type="ECO:0000256" key="7">
    <source>
        <dbReference type="ARBA" id="ARBA00023211"/>
    </source>
</evidence>
<dbReference type="InterPro" id="IPR008283">
    <property type="entry name" value="Peptidase_M17_N"/>
</dbReference>
<dbReference type="GO" id="GO:0005737">
    <property type="term" value="C:cytoplasm"/>
    <property type="evidence" value="ECO:0007669"/>
    <property type="project" value="UniProtKB-SubCell"/>
</dbReference>
<dbReference type="HAMAP" id="MF_00181">
    <property type="entry name" value="Cytosol_peptidase_M17"/>
    <property type="match status" value="1"/>
</dbReference>
<feature type="active site" evidence="8">
    <location>
        <position position="349"/>
    </location>
</feature>
<dbReference type="GO" id="GO:0006508">
    <property type="term" value="P:proteolysis"/>
    <property type="evidence" value="ECO:0007669"/>
    <property type="project" value="UniProtKB-KW"/>
</dbReference>
<dbReference type="CDD" id="cd00433">
    <property type="entry name" value="Peptidase_M17"/>
    <property type="match status" value="1"/>
</dbReference>
<keyword evidence="5 8" id="KW-0645">Protease</keyword>
<keyword evidence="8" id="KW-0479">Metal-binding</keyword>
<dbReference type="EC" id="3.4.11.1" evidence="8"/>
<feature type="binding site" evidence="8">
    <location>
        <position position="347"/>
    </location>
    <ligand>
        <name>Mn(2+)</name>
        <dbReference type="ChEBI" id="CHEBI:29035"/>
        <label>2</label>
    </ligand>
</feature>
<dbReference type="SUPFAM" id="SSF53187">
    <property type="entry name" value="Zn-dependent exopeptidases"/>
    <property type="match status" value="1"/>
</dbReference>
<dbReference type="NCBIfam" id="NF002073">
    <property type="entry name" value="PRK00913.1-2"/>
    <property type="match status" value="1"/>
</dbReference>
<organism evidence="10">
    <name type="scientific">Schlesneria paludicola</name>
    <dbReference type="NCBI Taxonomy" id="360056"/>
    <lineage>
        <taxon>Bacteria</taxon>
        <taxon>Pseudomonadati</taxon>
        <taxon>Planctomycetota</taxon>
        <taxon>Planctomycetia</taxon>
        <taxon>Planctomycetales</taxon>
        <taxon>Planctomycetaceae</taxon>
        <taxon>Schlesneria</taxon>
    </lineage>
</organism>
<comment type="similarity">
    <text evidence="3 8">Belongs to the peptidase M17 family.</text>
</comment>
<proteinExistence type="inferred from homology"/>
<comment type="cofactor">
    <cofactor evidence="8">
        <name>Mn(2+)</name>
        <dbReference type="ChEBI" id="CHEBI:29035"/>
    </cofactor>
    <text evidence="8">Binds 2 manganese ions per subunit.</text>
</comment>
<comment type="catalytic activity">
    <reaction evidence="2 8">
        <text>Release of an N-terminal amino acid, preferentially leucine, but not glutamic or aspartic acids.</text>
        <dbReference type="EC" id="3.4.11.10"/>
    </reaction>
</comment>
<dbReference type="PANTHER" id="PTHR11963:SF23">
    <property type="entry name" value="CYTOSOL AMINOPEPTIDASE"/>
    <property type="match status" value="1"/>
</dbReference>
<evidence type="ECO:0000259" key="9">
    <source>
        <dbReference type="PROSITE" id="PS00631"/>
    </source>
</evidence>
<dbReference type="PRINTS" id="PR00481">
    <property type="entry name" value="LAMNOPPTDASE"/>
</dbReference>
<dbReference type="PANTHER" id="PTHR11963">
    <property type="entry name" value="LEUCINE AMINOPEPTIDASE-RELATED"/>
    <property type="match status" value="1"/>
</dbReference>
<dbReference type="GO" id="GO:0030145">
    <property type="term" value="F:manganese ion binding"/>
    <property type="evidence" value="ECO:0007669"/>
    <property type="project" value="UniProtKB-UniRule"/>
</dbReference>
<evidence type="ECO:0000313" key="10">
    <source>
        <dbReference type="EMBL" id="HEN15837.1"/>
    </source>
</evidence>
<feature type="binding site" evidence="8">
    <location>
        <position position="347"/>
    </location>
    <ligand>
        <name>Mn(2+)</name>
        <dbReference type="ChEBI" id="CHEBI:29035"/>
        <label>1</label>
    </ligand>
</feature>
<feature type="domain" description="Cytosol aminopeptidase" evidence="9">
    <location>
        <begin position="343"/>
        <end position="350"/>
    </location>
</feature>
<keyword evidence="4 8" id="KW-0031">Aminopeptidase</keyword>
<dbReference type="Gene3D" id="3.40.630.10">
    <property type="entry name" value="Zn peptidases"/>
    <property type="match status" value="1"/>
</dbReference>
<gene>
    <name evidence="8" type="primary">pepA</name>
    <name evidence="10" type="ORF">ENQ76_10265</name>
</gene>
<dbReference type="InterPro" id="IPR000819">
    <property type="entry name" value="Peptidase_M17_C"/>
</dbReference>
<feature type="active site" evidence="8">
    <location>
        <position position="275"/>
    </location>
</feature>
<dbReference type="InterPro" id="IPR011356">
    <property type="entry name" value="Leucine_aapep/pepB"/>
</dbReference>
<dbReference type="PROSITE" id="PS00631">
    <property type="entry name" value="CYTOSOL_AP"/>
    <property type="match status" value="1"/>
</dbReference>
<comment type="function">
    <text evidence="8">Presumably involved in the processing and regular turnover of intracellular proteins. Catalyzes the removal of unsubstituted N-terminal amino acids from various peptides.</text>
</comment>
<dbReference type="AlphaFoldDB" id="A0A7C2PHJ6"/>
<feature type="binding site" evidence="8">
    <location>
        <position position="263"/>
    </location>
    <ligand>
        <name>Mn(2+)</name>
        <dbReference type="ChEBI" id="CHEBI:29035"/>
        <label>2</label>
    </ligand>
</feature>
<dbReference type="Gene3D" id="3.40.220.10">
    <property type="entry name" value="Leucine Aminopeptidase, subunit E, domain 1"/>
    <property type="match status" value="1"/>
</dbReference>
<dbReference type="InterPro" id="IPR043472">
    <property type="entry name" value="Macro_dom-like"/>
</dbReference>
<keyword evidence="6 8" id="KW-0378">Hydrolase</keyword>
<feature type="binding site" evidence="8">
    <location>
        <position position="286"/>
    </location>
    <ligand>
        <name>Mn(2+)</name>
        <dbReference type="ChEBI" id="CHEBI:29035"/>
        <label>2</label>
    </ligand>
</feature>
<evidence type="ECO:0000256" key="5">
    <source>
        <dbReference type="ARBA" id="ARBA00022670"/>
    </source>
</evidence>
<dbReference type="GO" id="GO:0070006">
    <property type="term" value="F:metalloaminopeptidase activity"/>
    <property type="evidence" value="ECO:0007669"/>
    <property type="project" value="InterPro"/>
</dbReference>
<name>A0A7C2PHJ6_9PLAN</name>
<dbReference type="EMBL" id="DSOK01000291">
    <property type="protein sequence ID" value="HEN15837.1"/>
    <property type="molecule type" value="Genomic_DNA"/>
</dbReference>
<comment type="caution">
    <text evidence="10">The sequence shown here is derived from an EMBL/GenBank/DDBJ whole genome shotgun (WGS) entry which is preliminary data.</text>
</comment>
<feature type="binding site" evidence="8">
    <location>
        <position position="345"/>
    </location>
    <ligand>
        <name>Mn(2+)</name>
        <dbReference type="ChEBI" id="CHEBI:29035"/>
        <label>1</label>
    </ligand>
</feature>
<reference evidence="10" key="1">
    <citation type="journal article" date="2020" name="mSystems">
        <title>Genome- and Community-Level Interaction Insights into Carbon Utilization and Element Cycling Functions of Hydrothermarchaeota in Hydrothermal Sediment.</title>
        <authorList>
            <person name="Zhou Z."/>
            <person name="Liu Y."/>
            <person name="Xu W."/>
            <person name="Pan J."/>
            <person name="Luo Z.H."/>
            <person name="Li M."/>
        </authorList>
    </citation>
    <scope>NUCLEOTIDE SEQUENCE [LARGE SCALE GENOMIC DNA]</scope>
    <source>
        <strain evidence="10">SpSt-339</strain>
    </source>
</reference>
<dbReference type="Pfam" id="PF00883">
    <property type="entry name" value="Peptidase_M17"/>
    <property type="match status" value="1"/>
</dbReference>